<keyword evidence="10" id="KW-1185">Reference proteome</keyword>
<dbReference type="STRING" id="688867.SAMN05660236_4331"/>
<keyword evidence="8" id="KW-0325">Glycoprotein</keyword>
<dbReference type="RefSeq" id="WP_079688866.1">
    <property type="nucleotide sequence ID" value="NZ_FUZU01000003.1"/>
</dbReference>
<dbReference type="InterPro" id="IPR038578">
    <property type="entry name" value="GT29-like_sf"/>
</dbReference>
<keyword evidence="4 9" id="KW-0808">Transferase</keyword>
<evidence type="ECO:0000256" key="8">
    <source>
        <dbReference type="ARBA" id="ARBA00023180"/>
    </source>
</evidence>
<dbReference type="GO" id="GO:0016020">
    <property type="term" value="C:membrane"/>
    <property type="evidence" value="ECO:0007669"/>
    <property type="project" value="UniProtKB-SubCell"/>
</dbReference>
<proteinExistence type="predicted"/>
<dbReference type="GO" id="GO:0008373">
    <property type="term" value="F:sialyltransferase activity"/>
    <property type="evidence" value="ECO:0007669"/>
    <property type="project" value="InterPro"/>
</dbReference>
<evidence type="ECO:0000256" key="3">
    <source>
        <dbReference type="ARBA" id="ARBA00022676"/>
    </source>
</evidence>
<dbReference type="EMBL" id="FUZU01000003">
    <property type="protein sequence ID" value="SKC82965.1"/>
    <property type="molecule type" value="Genomic_DNA"/>
</dbReference>
<dbReference type="AlphaFoldDB" id="A0A1T5M4A5"/>
<evidence type="ECO:0000256" key="5">
    <source>
        <dbReference type="ARBA" id="ARBA00022692"/>
    </source>
</evidence>
<keyword evidence="7" id="KW-0472">Membrane</keyword>
<organism evidence="9 10">
    <name type="scientific">Ohtaekwangia koreensis</name>
    <dbReference type="NCBI Taxonomy" id="688867"/>
    <lineage>
        <taxon>Bacteria</taxon>
        <taxon>Pseudomonadati</taxon>
        <taxon>Bacteroidota</taxon>
        <taxon>Cytophagia</taxon>
        <taxon>Cytophagales</taxon>
        <taxon>Fulvivirgaceae</taxon>
        <taxon>Ohtaekwangia</taxon>
    </lineage>
</organism>
<evidence type="ECO:0000313" key="10">
    <source>
        <dbReference type="Proteomes" id="UP000190961"/>
    </source>
</evidence>
<evidence type="ECO:0000256" key="4">
    <source>
        <dbReference type="ARBA" id="ARBA00022679"/>
    </source>
</evidence>
<dbReference type="Proteomes" id="UP000190961">
    <property type="component" value="Unassembled WGS sequence"/>
</dbReference>
<dbReference type="GO" id="GO:0012505">
    <property type="term" value="C:endomembrane system"/>
    <property type="evidence" value="ECO:0007669"/>
    <property type="project" value="UniProtKB-SubCell"/>
</dbReference>
<evidence type="ECO:0000313" key="9">
    <source>
        <dbReference type="EMBL" id="SKC82965.1"/>
    </source>
</evidence>
<name>A0A1T5M4A5_9BACT</name>
<evidence type="ECO:0000256" key="2">
    <source>
        <dbReference type="ARBA" id="ARBA00004308"/>
    </source>
</evidence>
<dbReference type="Pfam" id="PF00777">
    <property type="entry name" value="Glyco_transf_29"/>
    <property type="match status" value="1"/>
</dbReference>
<keyword evidence="3 9" id="KW-0328">Glycosyltransferase</keyword>
<evidence type="ECO:0000256" key="7">
    <source>
        <dbReference type="ARBA" id="ARBA00023136"/>
    </source>
</evidence>
<dbReference type="InterPro" id="IPR001675">
    <property type="entry name" value="Glyco_trans_29"/>
</dbReference>
<reference evidence="9 10" key="1">
    <citation type="submission" date="2017-02" db="EMBL/GenBank/DDBJ databases">
        <authorList>
            <person name="Peterson S.W."/>
        </authorList>
    </citation>
    <scope>NUCLEOTIDE SEQUENCE [LARGE SCALE GENOMIC DNA]</scope>
    <source>
        <strain evidence="9 10">DSM 25262</strain>
    </source>
</reference>
<comment type="subcellular location">
    <subcellularLocation>
        <location evidence="2">Endomembrane system</location>
    </subcellularLocation>
    <subcellularLocation>
        <location evidence="1">Membrane</location>
        <topology evidence="1">Single-pass membrane protein</topology>
    </subcellularLocation>
</comment>
<dbReference type="OrthoDB" id="7769014at2"/>
<keyword evidence="5" id="KW-0812">Transmembrane</keyword>
<accession>A0A1T5M4A5</accession>
<evidence type="ECO:0000256" key="6">
    <source>
        <dbReference type="ARBA" id="ARBA00022989"/>
    </source>
</evidence>
<dbReference type="Gene3D" id="3.90.1480.20">
    <property type="entry name" value="Glycosyl transferase family 29"/>
    <property type="match status" value="1"/>
</dbReference>
<keyword evidence="6" id="KW-1133">Transmembrane helix</keyword>
<evidence type="ECO:0000256" key="1">
    <source>
        <dbReference type="ARBA" id="ARBA00004167"/>
    </source>
</evidence>
<protein>
    <submittedName>
        <fullName evidence="9">Glycosyltransferase family 29 (Sialyltransferase)</fullName>
    </submittedName>
</protein>
<sequence length="244" mass="28325">MIVKLLKAISGLFIMPWGIRIFNPDKIFKGKRIAVIGAASSAYEKELGAYIDSFDIVIRINKALTTWRQENEVFIGTKTDVLFHSFYENNLSGGGPLDFQLFEKRNVKYVVNPINNKEGWRLNYNFYKKYNELKVTYLLSNAYYREIEQPFNGFKPTVGYAALYSILKSPFKEVYITGFTFFKTPYSKGYRDDLVDMEANKRHIAAQGLHDPDIEFREFLKMLEKNNEKSIILDDTLKAIVTNN</sequence>
<gene>
    <name evidence="9" type="ORF">SAMN05660236_4331</name>
</gene>